<name>A0ABP1F200_9FLAO</name>
<evidence type="ECO:0000313" key="2">
    <source>
        <dbReference type="EMBL" id="CAL2102385.1"/>
    </source>
</evidence>
<keyword evidence="1" id="KW-0812">Transmembrane</keyword>
<feature type="transmembrane region" description="Helical" evidence="1">
    <location>
        <begin position="5"/>
        <end position="22"/>
    </location>
</feature>
<dbReference type="InterPro" id="IPR046166">
    <property type="entry name" value="DUF6168"/>
</dbReference>
<dbReference type="Pfam" id="PF19665">
    <property type="entry name" value="DUF6168"/>
    <property type="match status" value="1"/>
</dbReference>
<dbReference type="EMBL" id="CAXJIO010000011">
    <property type="protein sequence ID" value="CAL2102385.1"/>
    <property type="molecule type" value="Genomic_DNA"/>
</dbReference>
<evidence type="ECO:0000256" key="1">
    <source>
        <dbReference type="SAM" id="Phobius"/>
    </source>
</evidence>
<gene>
    <name evidence="2" type="ORF">T190423A01A_20136</name>
</gene>
<dbReference type="RefSeq" id="WP_348715612.1">
    <property type="nucleotide sequence ID" value="NZ_CAXJIO010000011.1"/>
</dbReference>
<keyword evidence="1" id="KW-0472">Membrane</keyword>
<feature type="transmembrane region" description="Helical" evidence="1">
    <location>
        <begin position="69"/>
        <end position="92"/>
    </location>
</feature>
<accession>A0ABP1F200</accession>
<reference evidence="2 3" key="1">
    <citation type="submission" date="2024-05" db="EMBL/GenBank/DDBJ databases">
        <authorList>
            <person name="Duchaud E."/>
        </authorList>
    </citation>
    <scope>NUCLEOTIDE SEQUENCE [LARGE SCALE GENOMIC DNA]</scope>
    <source>
        <strain evidence="2">Ena-SAMPLE-TAB-13-05-2024-13:56:06:370-140308</strain>
    </source>
</reference>
<organism evidence="2 3">
    <name type="scientific">Tenacibaculum polynesiense</name>
    <dbReference type="NCBI Taxonomy" id="3137857"/>
    <lineage>
        <taxon>Bacteria</taxon>
        <taxon>Pseudomonadati</taxon>
        <taxon>Bacteroidota</taxon>
        <taxon>Flavobacteriia</taxon>
        <taxon>Flavobacteriales</taxon>
        <taxon>Flavobacteriaceae</taxon>
        <taxon>Tenacibaculum</taxon>
    </lineage>
</organism>
<keyword evidence="1" id="KW-1133">Transmembrane helix</keyword>
<sequence length="129" mass="14687">MIKRIFYFTATILLIFAISFFSHDYTLATKDIYLSFSLLKVYSFHVISALIVYTIIELVADKLPNQAGYAYLASIFLKIGFFVLIFQASVFANEALNKPERVSLVIPLFLFLIIEAIAVSKLLNNKQFS</sequence>
<feature type="transmembrane region" description="Helical" evidence="1">
    <location>
        <begin position="104"/>
        <end position="123"/>
    </location>
</feature>
<comment type="caution">
    <text evidence="2">The sequence shown here is derived from an EMBL/GenBank/DDBJ whole genome shotgun (WGS) entry which is preliminary data.</text>
</comment>
<proteinExistence type="predicted"/>
<keyword evidence="3" id="KW-1185">Reference proteome</keyword>
<feature type="transmembrane region" description="Helical" evidence="1">
    <location>
        <begin position="42"/>
        <end position="60"/>
    </location>
</feature>
<dbReference type="Proteomes" id="UP001497527">
    <property type="component" value="Unassembled WGS sequence"/>
</dbReference>
<protein>
    <submittedName>
        <fullName evidence="2">Uncharacterized protein</fullName>
    </submittedName>
</protein>
<evidence type="ECO:0000313" key="3">
    <source>
        <dbReference type="Proteomes" id="UP001497527"/>
    </source>
</evidence>